<dbReference type="GO" id="GO:0046982">
    <property type="term" value="F:protein heterodimerization activity"/>
    <property type="evidence" value="ECO:0007669"/>
    <property type="project" value="InterPro"/>
</dbReference>
<sequence>MGGRAKNLVFPPARIKRMMRSDKEVGKIAVSAPFLVSKALQLALEDFLTTAAELARQKKVSVITPYQLRLCVEREKRFRSLQRVVEHVPLPSVQEEEKTSEIPKTRKKNKEEKTNEKRRKKKVSSGKRVAERNGGKKRKSTTKQSKATKKDKLQAVENVTKEHPSETEQCNGTTAQSTQDTISDVPVPPPEILKVSLQSTANEDNYDED</sequence>
<evidence type="ECO:0000313" key="5">
    <source>
        <dbReference type="EMBL" id="KAK4523871.1"/>
    </source>
</evidence>
<dbReference type="InterPro" id="IPR009072">
    <property type="entry name" value="Histone-fold"/>
</dbReference>
<feature type="compositionally biased region" description="Basic residues" evidence="3">
    <location>
        <begin position="116"/>
        <end position="125"/>
    </location>
</feature>
<dbReference type="Gene3D" id="1.10.20.10">
    <property type="entry name" value="Histone, subunit A"/>
    <property type="match status" value="1"/>
</dbReference>
<reference evidence="5 6" key="1">
    <citation type="submission" date="2022-07" db="EMBL/GenBank/DDBJ databases">
        <title>Genome-wide signatures of adaptation to extreme environments.</title>
        <authorList>
            <person name="Cho C.H."/>
            <person name="Yoon H.S."/>
        </authorList>
    </citation>
    <scope>NUCLEOTIDE SEQUENCE [LARGE SCALE GENOMIC DNA]</scope>
    <source>
        <strain evidence="5 6">108.79 E11</strain>
    </source>
</reference>
<evidence type="ECO:0000259" key="4">
    <source>
        <dbReference type="Pfam" id="PF00808"/>
    </source>
</evidence>
<evidence type="ECO:0000256" key="2">
    <source>
        <dbReference type="ARBA" id="ARBA00023242"/>
    </source>
</evidence>
<dbReference type="InterPro" id="IPR003958">
    <property type="entry name" value="CBFA_NFYB_domain"/>
</dbReference>
<dbReference type="GO" id="GO:0001046">
    <property type="term" value="F:core promoter sequence-specific DNA binding"/>
    <property type="evidence" value="ECO:0007669"/>
    <property type="project" value="TreeGrafter"/>
</dbReference>
<protein>
    <recommendedName>
        <fullName evidence="4">Transcription factor CBF/NF-Y/archaeal histone domain-containing protein</fullName>
    </recommendedName>
</protein>
<feature type="domain" description="Transcription factor CBF/NF-Y/archaeal histone" evidence="4">
    <location>
        <begin position="10"/>
        <end position="72"/>
    </location>
</feature>
<dbReference type="Proteomes" id="UP001300502">
    <property type="component" value="Unassembled WGS sequence"/>
</dbReference>
<keyword evidence="2" id="KW-0539">Nucleus</keyword>
<feature type="compositionally biased region" description="Basic residues" evidence="3">
    <location>
        <begin position="135"/>
        <end position="147"/>
    </location>
</feature>
<dbReference type="PANTHER" id="PTHR10252">
    <property type="entry name" value="HISTONE-LIKE TRANSCRIPTION FACTOR CCAAT-RELATED"/>
    <property type="match status" value="1"/>
</dbReference>
<proteinExistence type="predicted"/>
<comment type="subcellular location">
    <subcellularLocation>
        <location evidence="1">Nucleus</location>
    </subcellularLocation>
</comment>
<comment type="caution">
    <text evidence="5">The sequence shown here is derived from an EMBL/GenBank/DDBJ whole genome shotgun (WGS) entry which is preliminary data.</text>
</comment>
<dbReference type="Pfam" id="PF00808">
    <property type="entry name" value="CBFD_NFYB_HMF"/>
    <property type="match status" value="1"/>
</dbReference>
<feature type="region of interest" description="Disordered" evidence="3">
    <location>
        <begin position="92"/>
        <end position="209"/>
    </location>
</feature>
<dbReference type="CDD" id="cd22906">
    <property type="entry name" value="HFD_DRAP1"/>
    <property type="match status" value="1"/>
</dbReference>
<dbReference type="InterPro" id="IPR050568">
    <property type="entry name" value="Transcr_DNA_Rep_Reg"/>
</dbReference>
<accession>A0AAV9I9F0</accession>
<dbReference type="PANTHER" id="PTHR10252:SF5">
    <property type="entry name" value="DR1-ASSOCIATED COREPRESSOR"/>
    <property type="match status" value="1"/>
</dbReference>
<evidence type="ECO:0000256" key="1">
    <source>
        <dbReference type="ARBA" id="ARBA00004123"/>
    </source>
</evidence>
<evidence type="ECO:0000256" key="3">
    <source>
        <dbReference type="SAM" id="MobiDB-lite"/>
    </source>
</evidence>
<dbReference type="GO" id="GO:0016251">
    <property type="term" value="F:RNA polymerase II general transcription initiation factor activity"/>
    <property type="evidence" value="ECO:0007669"/>
    <property type="project" value="TreeGrafter"/>
</dbReference>
<gene>
    <name evidence="5" type="ORF">GAYE_SCF00G1767</name>
</gene>
<feature type="compositionally biased region" description="Basic and acidic residues" evidence="3">
    <location>
        <begin position="95"/>
        <end position="115"/>
    </location>
</feature>
<dbReference type="AlphaFoldDB" id="A0AAV9I9F0"/>
<keyword evidence="6" id="KW-1185">Reference proteome</keyword>
<dbReference type="SUPFAM" id="SSF47113">
    <property type="entry name" value="Histone-fold"/>
    <property type="match status" value="1"/>
</dbReference>
<evidence type="ECO:0000313" key="6">
    <source>
        <dbReference type="Proteomes" id="UP001300502"/>
    </source>
</evidence>
<dbReference type="EMBL" id="JANCYU010000020">
    <property type="protein sequence ID" value="KAK4523871.1"/>
    <property type="molecule type" value="Genomic_DNA"/>
</dbReference>
<dbReference type="GO" id="GO:0005634">
    <property type="term" value="C:nucleus"/>
    <property type="evidence" value="ECO:0007669"/>
    <property type="project" value="UniProtKB-SubCell"/>
</dbReference>
<organism evidence="5 6">
    <name type="scientific">Galdieria yellowstonensis</name>
    <dbReference type="NCBI Taxonomy" id="3028027"/>
    <lineage>
        <taxon>Eukaryota</taxon>
        <taxon>Rhodophyta</taxon>
        <taxon>Bangiophyceae</taxon>
        <taxon>Galdieriales</taxon>
        <taxon>Galdieriaceae</taxon>
        <taxon>Galdieria</taxon>
    </lineage>
</organism>
<feature type="compositionally biased region" description="Basic and acidic residues" evidence="3">
    <location>
        <begin position="148"/>
        <end position="166"/>
    </location>
</feature>
<name>A0AAV9I9F0_9RHOD</name>
<feature type="compositionally biased region" description="Polar residues" evidence="3">
    <location>
        <begin position="167"/>
        <end position="182"/>
    </location>
</feature>